<dbReference type="GO" id="GO:0008270">
    <property type="term" value="F:zinc ion binding"/>
    <property type="evidence" value="ECO:0007669"/>
    <property type="project" value="UniProtKB-KW"/>
</dbReference>
<feature type="region of interest" description="Disordered" evidence="5">
    <location>
        <begin position="559"/>
        <end position="637"/>
    </location>
</feature>
<dbReference type="Gene3D" id="3.30.710.10">
    <property type="entry name" value="Potassium Channel Kv1.1, Chain A"/>
    <property type="match status" value="1"/>
</dbReference>
<feature type="domain" description="C2H2-type" evidence="7">
    <location>
        <begin position="510"/>
        <end position="537"/>
    </location>
</feature>
<keyword evidence="2 4" id="KW-0863">Zinc-finger</keyword>
<dbReference type="GO" id="GO:0000978">
    <property type="term" value="F:RNA polymerase II cis-regulatory region sequence-specific DNA binding"/>
    <property type="evidence" value="ECO:0007669"/>
    <property type="project" value="TreeGrafter"/>
</dbReference>
<feature type="domain" description="C2H2-type" evidence="7">
    <location>
        <begin position="483"/>
        <end position="509"/>
    </location>
</feature>
<dbReference type="Ensembl" id="ENSXCOT00000012854.1">
    <property type="protein sequence ID" value="ENSXCOP00000012700.1"/>
    <property type="gene ID" value="ENSXCOG00000009594.1"/>
</dbReference>
<protein>
    <submittedName>
        <fullName evidence="8">Zinc finger and BTB domain containing 7a</fullName>
    </submittedName>
</protein>
<dbReference type="Proteomes" id="UP000261380">
    <property type="component" value="Unplaced"/>
</dbReference>
<dbReference type="Gene3D" id="3.30.160.60">
    <property type="entry name" value="Classic Zinc Finger"/>
    <property type="match status" value="4"/>
</dbReference>
<feature type="region of interest" description="Disordered" evidence="5">
    <location>
        <begin position="200"/>
        <end position="219"/>
    </location>
</feature>
<dbReference type="InterPro" id="IPR050457">
    <property type="entry name" value="ZnFinger_BTB_dom_contain"/>
</dbReference>
<dbReference type="InterPro" id="IPR011333">
    <property type="entry name" value="SKP1/BTB/POZ_sf"/>
</dbReference>
<dbReference type="FunFam" id="3.30.160.60:FF:000138">
    <property type="entry name" value="Zinc finger and BTB domain containing 7C"/>
    <property type="match status" value="1"/>
</dbReference>
<dbReference type="FunFam" id="3.30.160.60:FF:002343">
    <property type="entry name" value="Zinc finger protein 33A"/>
    <property type="match status" value="1"/>
</dbReference>
<feature type="domain" description="C2H2-type" evidence="7">
    <location>
        <begin position="455"/>
        <end position="482"/>
    </location>
</feature>
<evidence type="ECO:0000256" key="5">
    <source>
        <dbReference type="SAM" id="MobiDB-lite"/>
    </source>
</evidence>
<dbReference type="AlphaFoldDB" id="A0A3B5LPM5"/>
<dbReference type="PANTHER" id="PTHR46105">
    <property type="entry name" value="AGAP004733-PA"/>
    <property type="match status" value="1"/>
</dbReference>
<dbReference type="CDD" id="cd18326">
    <property type="entry name" value="BTB_POZ_ZBTB7A"/>
    <property type="match status" value="1"/>
</dbReference>
<dbReference type="FunFam" id="3.30.160.60:FF:001448">
    <property type="entry name" value="Zinc finger and BTB domain containing 7a"/>
    <property type="match status" value="1"/>
</dbReference>
<dbReference type="GO" id="GO:0000981">
    <property type="term" value="F:DNA-binding transcription factor activity, RNA polymerase II-specific"/>
    <property type="evidence" value="ECO:0007669"/>
    <property type="project" value="TreeGrafter"/>
</dbReference>
<dbReference type="PROSITE" id="PS50097">
    <property type="entry name" value="BTB"/>
    <property type="match status" value="1"/>
</dbReference>
<evidence type="ECO:0000256" key="1">
    <source>
        <dbReference type="ARBA" id="ARBA00022723"/>
    </source>
</evidence>
<dbReference type="InterPro" id="IPR013087">
    <property type="entry name" value="Znf_C2H2_type"/>
</dbReference>
<reference evidence="8" key="1">
    <citation type="submission" date="2025-08" db="UniProtKB">
        <authorList>
            <consortium name="Ensembl"/>
        </authorList>
    </citation>
    <scope>IDENTIFICATION</scope>
</reference>
<dbReference type="InterPro" id="IPR000210">
    <property type="entry name" value="BTB/POZ_dom"/>
</dbReference>
<dbReference type="STRING" id="32473.ENSXCOP00000012700"/>
<feature type="domain" description="C2H2-type" evidence="7">
    <location>
        <begin position="538"/>
        <end position="573"/>
    </location>
</feature>
<evidence type="ECO:0000256" key="3">
    <source>
        <dbReference type="ARBA" id="ARBA00022833"/>
    </source>
</evidence>
<name>A0A3B5LPM5_9TELE</name>
<feature type="domain" description="BTB" evidence="6">
    <location>
        <begin position="100"/>
        <end position="167"/>
    </location>
</feature>
<dbReference type="SMART" id="SM00225">
    <property type="entry name" value="BTB"/>
    <property type="match status" value="1"/>
</dbReference>
<evidence type="ECO:0000313" key="9">
    <source>
        <dbReference type="Proteomes" id="UP000261380"/>
    </source>
</evidence>
<dbReference type="SUPFAM" id="SSF57667">
    <property type="entry name" value="beta-beta-alpha zinc fingers"/>
    <property type="match status" value="3"/>
</dbReference>
<feature type="compositionally biased region" description="Low complexity" evidence="5">
    <location>
        <begin position="578"/>
        <end position="593"/>
    </location>
</feature>
<proteinExistence type="predicted"/>
<reference evidence="8" key="2">
    <citation type="submission" date="2025-09" db="UniProtKB">
        <authorList>
            <consortium name="Ensembl"/>
        </authorList>
    </citation>
    <scope>IDENTIFICATION</scope>
</reference>
<dbReference type="PROSITE" id="PS50157">
    <property type="entry name" value="ZINC_FINGER_C2H2_2"/>
    <property type="match status" value="4"/>
</dbReference>
<accession>A0A3B5LPM5</accession>
<keyword evidence="3" id="KW-0862">Zinc</keyword>
<evidence type="ECO:0000256" key="2">
    <source>
        <dbReference type="ARBA" id="ARBA00022771"/>
    </source>
</evidence>
<feature type="region of interest" description="Disordered" evidence="5">
    <location>
        <begin position="419"/>
        <end position="448"/>
    </location>
</feature>
<dbReference type="SMART" id="SM00355">
    <property type="entry name" value="ZnF_C2H2"/>
    <property type="match status" value="4"/>
</dbReference>
<sequence length="637" mass="69516">MFQAMRRCQDQFQIGRQTDGRTDTRVGAVLGGSAAGWWKMSSGAGGRGGRRLRGITSTVGGGRRGGAGEAEEGPVGIPFPEHSADVLGGLNKQRLSGLLCDVLLVTQDREFPAHRSILASCSSYFHKLFTSGAAADQQNIYNIDFVAAEALGALLDFAYTATLTVSHSSVADILAAARLLEISPVQDVCTHLLDTKVLSSPAGSERRDEDEEGKCRGVKEQGNRIQAREYLEYFQRGAHWSSSCSTPELRELPTHLHFNHGNGSIPSNGAPAGPGEYYSPLALALSQPQAQEPEEEDEDEEEEEDREAVQGNGVNLGSSYYPPSQNGHFYLPPESRQEAEVEDSCREAMVRDRGSASALLQQMMDSIERQKKRADGEEQGDGDDPDMEFYLNYFSSTQHEDAASTSLVHGVPPSLWMSRGSAGQHTAGGERAVEERGNGTGGGGGERKMRSKAFQKCPICSKVIQGAGKLPRHIRTHTGEKPYECAICKVRFTQDKLKVHMRKHTGEKPYLCTQCGAAFAHNYDLKNHMRVHTGLRPYQCSSCFKTFVRSDHLHRHLKKDGCNGIPSRRGRKPRVREPGLLEAPPSLLSPSPETGSQPRTARGRRRSEASSAAEVEGAVEMHTHSPRLQELAVEAGP</sequence>
<dbReference type="PROSITE" id="PS00028">
    <property type="entry name" value="ZINC_FINGER_C2H2_1"/>
    <property type="match status" value="2"/>
</dbReference>
<feature type="compositionally biased region" description="Low complexity" evidence="5">
    <location>
        <begin position="609"/>
        <end position="620"/>
    </location>
</feature>
<dbReference type="InterPro" id="IPR036236">
    <property type="entry name" value="Znf_C2H2_sf"/>
</dbReference>
<feature type="compositionally biased region" description="Acidic residues" evidence="5">
    <location>
        <begin position="292"/>
        <end position="306"/>
    </location>
</feature>
<evidence type="ECO:0000313" key="8">
    <source>
        <dbReference type="Ensembl" id="ENSXCOP00000012700.1"/>
    </source>
</evidence>
<dbReference type="GeneTree" id="ENSGT00940000166752"/>
<dbReference type="Pfam" id="PF00651">
    <property type="entry name" value="BTB"/>
    <property type="match status" value="1"/>
</dbReference>
<feature type="compositionally biased region" description="Gly residues" evidence="5">
    <location>
        <begin position="59"/>
        <end position="68"/>
    </location>
</feature>
<evidence type="ECO:0000256" key="4">
    <source>
        <dbReference type="PROSITE-ProRule" id="PRU00042"/>
    </source>
</evidence>
<organism evidence="8 9">
    <name type="scientific">Xiphophorus couchianus</name>
    <name type="common">Monterrey platyfish</name>
    <dbReference type="NCBI Taxonomy" id="32473"/>
    <lineage>
        <taxon>Eukaryota</taxon>
        <taxon>Metazoa</taxon>
        <taxon>Chordata</taxon>
        <taxon>Craniata</taxon>
        <taxon>Vertebrata</taxon>
        <taxon>Euteleostomi</taxon>
        <taxon>Actinopterygii</taxon>
        <taxon>Neopterygii</taxon>
        <taxon>Teleostei</taxon>
        <taxon>Neoteleostei</taxon>
        <taxon>Acanthomorphata</taxon>
        <taxon>Ovalentaria</taxon>
        <taxon>Atherinomorphae</taxon>
        <taxon>Cyprinodontiformes</taxon>
        <taxon>Poeciliidae</taxon>
        <taxon>Poeciliinae</taxon>
        <taxon>Xiphophorus</taxon>
    </lineage>
</organism>
<feature type="region of interest" description="Disordered" evidence="5">
    <location>
        <begin position="48"/>
        <end position="75"/>
    </location>
</feature>
<evidence type="ECO:0000259" key="6">
    <source>
        <dbReference type="PROSITE" id="PS50097"/>
    </source>
</evidence>
<keyword evidence="1" id="KW-0479">Metal-binding</keyword>
<keyword evidence="9" id="KW-1185">Reference proteome</keyword>
<dbReference type="PANTHER" id="PTHR46105:SF6">
    <property type="entry name" value="ZINC FINGER AND BTB DOMAIN-CONTAINING PROTEIN 7A"/>
    <property type="match status" value="1"/>
</dbReference>
<dbReference type="SUPFAM" id="SSF54695">
    <property type="entry name" value="POZ domain"/>
    <property type="match status" value="1"/>
</dbReference>
<dbReference type="Pfam" id="PF00096">
    <property type="entry name" value="zf-C2H2"/>
    <property type="match status" value="3"/>
</dbReference>
<evidence type="ECO:0000259" key="7">
    <source>
        <dbReference type="PROSITE" id="PS50157"/>
    </source>
</evidence>
<feature type="region of interest" description="Disordered" evidence="5">
    <location>
        <begin position="286"/>
        <end position="341"/>
    </location>
</feature>
<feature type="compositionally biased region" description="Polar residues" evidence="5">
    <location>
        <begin position="312"/>
        <end position="327"/>
    </location>
</feature>